<comment type="pathway">
    <text evidence="11">Cofactor biosynthesis; ubiquinone biosynthesis.</text>
</comment>
<dbReference type="GO" id="GO:0008412">
    <property type="term" value="F:4-hydroxybenzoate polyprenyltransferase activity"/>
    <property type="evidence" value="ECO:0007669"/>
    <property type="project" value="UniProtKB-UniRule"/>
</dbReference>
<dbReference type="EC" id="2.5.1.39" evidence="11 12"/>
<evidence type="ECO:0000256" key="12">
    <source>
        <dbReference type="NCBIfam" id="TIGR01474"/>
    </source>
</evidence>
<evidence type="ECO:0000256" key="7">
    <source>
        <dbReference type="ARBA" id="ARBA00022688"/>
    </source>
</evidence>
<dbReference type="HAMAP" id="MF_01635">
    <property type="entry name" value="UbiA"/>
    <property type="match status" value="1"/>
</dbReference>
<dbReference type="STRING" id="1242993.ehr_00662"/>
<protein>
    <recommendedName>
        <fullName evidence="11 12">4-hydroxybenzoate octaprenyltransferase</fullName>
        <ecNumber evidence="11 12">2.5.1.39</ecNumber>
    </recommendedName>
    <alternativeName>
        <fullName evidence="11">4-HB polyprenyltransferase</fullName>
    </alternativeName>
</protein>
<dbReference type="NCBIfam" id="TIGR01474">
    <property type="entry name" value="ubiA_proteo"/>
    <property type="match status" value="1"/>
</dbReference>
<evidence type="ECO:0000256" key="10">
    <source>
        <dbReference type="ARBA" id="ARBA00023136"/>
    </source>
</evidence>
<comment type="cofactor">
    <cofactor evidence="1 11">
        <name>Mg(2+)</name>
        <dbReference type="ChEBI" id="CHEBI:18420"/>
    </cofactor>
</comment>
<keyword evidence="14" id="KW-1185">Reference proteome</keyword>
<feature type="transmembrane region" description="Helical" evidence="11">
    <location>
        <begin position="122"/>
        <end position="138"/>
    </location>
</feature>
<keyword evidence="8 11" id="KW-0812">Transmembrane</keyword>
<dbReference type="GO" id="GO:0006744">
    <property type="term" value="P:ubiquinone biosynthetic process"/>
    <property type="evidence" value="ECO:0007669"/>
    <property type="project" value="UniProtKB-UniRule"/>
</dbReference>
<evidence type="ECO:0000313" key="14">
    <source>
        <dbReference type="Proteomes" id="UP000293377"/>
    </source>
</evidence>
<keyword evidence="9 11" id="KW-1133">Transmembrane helix</keyword>
<dbReference type="FunFam" id="1.20.120.1780:FF:000001">
    <property type="entry name" value="4-hydroxybenzoate octaprenyltransferase"/>
    <property type="match status" value="1"/>
</dbReference>
<dbReference type="OrthoDB" id="9782418at2"/>
<feature type="transmembrane region" description="Helical" evidence="11">
    <location>
        <begin position="94"/>
        <end position="116"/>
    </location>
</feature>
<organism evidence="13 14">
    <name type="scientific">Ehrlichia minasensis</name>
    <dbReference type="NCBI Taxonomy" id="1242993"/>
    <lineage>
        <taxon>Bacteria</taxon>
        <taxon>Pseudomonadati</taxon>
        <taxon>Pseudomonadota</taxon>
        <taxon>Alphaproteobacteria</taxon>
        <taxon>Rickettsiales</taxon>
        <taxon>Anaplasmataceae</taxon>
        <taxon>Ehrlichia</taxon>
    </lineage>
</organism>
<evidence type="ECO:0000256" key="9">
    <source>
        <dbReference type="ARBA" id="ARBA00022989"/>
    </source>
</evidence>
<dbReference type="InterPro" id="IPR006370">
    <property type="entry name" value="HB_polyprenyltransferase-like"/>
</dbReference>
<dbReference type="InterPro" id="IPR030470">
    <property type="entry name" value="UbiA_prenylTrfase_CS"/>
</dbReference>
<comment type="subcellular location">
    <subcellularLocation>
        <location evidence="11">Cell inner membrane</location>
        <topology evidence="11">Multi-pass membrane protein</topology>
    </subcellularLocation>
    <subcellularLocation>
        <location evidence="2">Membrane</location>
        <topology evidence="2">Multi-pass membrane protein</topology>
    </subcellularLocation>
</comment>
<evidence type="ECO:0000256" key="11">
    <source>
        <dbReference type="HAMAP-Rule" id="MF_01635"/>
    </source>
</evidence>
<proteinExistence type="inferred from homology"/>
<dbReference type="CDD" id="cd13959">
    <property type="entry name" value="PT_UbiA_COQ2"/>
    <property type="match status" value="1"/>
</dbReference>
<dbReference type="PANTHER" id="PTHR11048:SF28">
    <property type="entry name" value="4-HYDROXYBENZOATE POLYPRENYLTRANSFERASE, MITOCHONDRIAL"/>
    <property type="match status" value="1"/>
</dbReference>
<dbReference type="FunFam" id="1.10.357.140:FF:000008">
    <property type="entry name" value="4-hydroxybenzoate octaprenyltransferase"/>
    <property type="match status" value="1"/>
</dbReference>
<feature type="transmembrane region" description="Helical" evidence="11">
    <location>
        <begin position="21"/>
        <end position="45"/>
    </location>
</feature>
<comment type="caution">
    <text evidence="13">The sequence shown here is derived from an EMBL/GenBank/DDBJ whole genome shotgun (WGS) entry which is preliminary data.</text>
</comment>
<evidence type="ECO:0000256" key="1">
    <source>
        <dbReference type="ARBA" id="ARBA00001946"/>
    </source>
</evidence>
<name>A0A4Q6I5K4_9RICK</name>
<comment type="similarity">
    <text evidence="3 11">Belongs to the UbiA prenyltransferase family.</text>
</comment>
<sequence length="292" mass="32729">MLYKLKNLMSNFEKYSSLLRLHSVEIIFLAMFPALASVALVSSSVWSACGYMIICIIGAFIMRPAGCIINDIFDREIDSKVKRTKNRPLACGSLNVVQALKVLGVLLACACVLLTFTNMYTVKLSIISVILIVLYPLSKRFFTWPQLLLGLVFNAGVLLGCTMTVGHLTLSAVLLYVGCIFWTVGYDTVYAAQDKEDDIKLGMQSTAIRFGNDIRLWVGRLYIIAVTMWMSAGIISMLHPIFYLAILVIGAIFYYQYRKLDFDNPEKCMYMFKMNICVGFVLFVGTVLGKVI</sequence>
<evidence type="ECO:0000256" key="4">
    <source>
        <dbReference type="ARBA" id="ARBA00022475"/>
    </source>
</evidence>
<dbReference type="GO" id="GO:0005886">
    <property type="term" value="C:plasma membrane"/>
    <property type="evidence" value="ECO:0007669"/>
    <property type="project" value="UniProtKB-SubCell"/>
</dbReference>
<comment type="catalytic activity">
    <reaction evidence="11">
        <text>all-trans-octaprenyl diphosphate + 4-hydroxybenzoate = 4-hydroxy-3-(all-trans-octaprenyl)benzoate + diphosphate</text>
        <dbReference type="Rhea" id="RHEA:27782"/>
        <dbReference type="ChEBI" id="CHEBI:1617"/>
        <dbReference type="ChEBI" id="CHEBI:17879"/>
        <dbReference type="ChEBI" id="CHEBI:33019"/>
        <dbReference type="ChEBI" id="CHEBI:57711"/>
        <dbReference type="EC" id="2.5.1.39"/>
    </reaction>
</comment>
<dbReference type="InterPro" id="IPR044878">
    <property type="entry name" value="UbiA_sf"/>
</dbReference>
<dbReference type="AlphaFoldDB" id="A0A4Q6I5K4"/>
<evidence type="ECO:0000313" key="13">
    <source>
        <dbReference type="EMBL" id="RZB13215.1"/>
    </source>
</evidence>
<dbReference type="Gene3D" id="1.20.120.1780">
    <property type="entry name" value="UbiA prenyltransferase"/>
    <property type="match status" value="1"/>
</dbReference>
<feature type="transmembrane region" description="Helical" evidence="11">
    <location>
        <begin position="147"/>
        <end position="167"/>
    </location>
</feature>
<dbReference type="PROSITE" id="PS00943">
    <property type="entry name" value="UBIA"/>
    <property type="match status" value="1"/>
</dbReference>
<dbReference type="Pfam" id="PF01040">
    <property type="entry name" value="UbiA"/>
    <property type="match status" value="1"/>
</dbReference>
<dbReference type="EMBL" id="QOHL01000001">
    <property type="protein sequence ID" value="RZB13215.1"/>
    <property type="molecule type" value="Genomic_DNA"/>
</dbReference>
<dbReference type="Proteomes" id="UP000293377">
    <property type="component" value="Unassembled WGS sequence"/>
</dbReference>
<dbReference type="InterPro" id="IPR039653">
    <property type="entry name" value="Prenyltransferase"/>
</dbReference>
<keyword evidence="4 11" id="KW-1003">Cell membrane</keyword>
<keyword evidence="5 11" id="KW-0997">Cell inner membrane</keyword>
<dbReference type="UniPathway" id="UPA00232"/>
<dbReference type="InterPro" id="IPR000537">
    <property type="entry name" value="UbiA_prenyltransferase"/>
</dbReference>
<evidence type="ECO:0000256" key="3">
    <source>
        <dbReference type="ARBA" id="ARBA00005985"/>
    </source>
</evidence>
<keyword evidence="11" id="KW-0460">Magnesium</keyword>
<evidence type="ECO:0000256" key="5">
    <source>
        <dbReference type="ARBA" id="ARBA00022519"/>
    </source>
</evidence>
<dbReference type="RefSeq" id="WP_082020016.1">
    <property type="nucleotide sequence ID" value="NZ_QOHL01000001.1"/>
</dbReference>
<feature type="transmembrane region" description="Helical" evidence="11">
    <location>
        <begin position="269"/>
        <end position="289"/>
    </location>
</feature>
<dbReference type="Gene3D" id="1.10.357.140">
    <property type="entry name" value="UbiA prenyltransferase"/>
    <property type="match status" value="1"/>
</dbReference>
<dbReference type="PANTHER" id="PTHR11048">
    <property type="entry name" value="PRENYLTRANSFERASES"/>
    <property type="match status" value="1"/>
</dbReference>
<feature type="transmembrane region" description="Helical" evidence="11">
    <location>
        <begin position="173"/>
        <end position="193"/>
    </location>
</feature>
<gene>
    <name evidence="11" type="primary">ubiA</name>
    <name evidence="13" type="ORF">DRF75_00175</name>
</gene>
<comment type="function">
    <text evidence="11">Catalyzes the prenylation of para-hydroxybenzoate (PHB) with an all-trans polyprenyl group. Mediates the second step in the final reaction sequence of ubiquinone-8 (UQ-8) biosynthesis, which is the condensation of the polyisoprenoid side chain with PHB, generating the first membrane-bound Q intermediate 3-octaprenyl-4-hydroxybenzoate.</text>
</comment>
<keyword evidence="10 11" id="KW-0472">Membrane</keyword>
<feature type="transmembrane region" description="Helical" evidence="11">
    <location>
        <begin position="241"/>
        <end position="257"/>
    </location>
</feature>
<keyword evidence="6 11" id="KW-0808">Transferase</keyword>
<evidence type="ECO:0000256" key="8">
    <source>
        <dbReference type="ARBA" id="ARBA00022692"/>
    </source>
</evidence>
<feature type="transmembrane region" description="Helical" evidence="11">
    <location>
        <begin position="51"/>
        <end position="73"/>
    </location>
</feature>
<reference evidence="13 14" key="1">
    <citation type="submission" date="2018-06" db="EMBL/GenBank/DDBJ databases">
        <title>Complete Genome Sequence of Ehrlichia minasensis Isolated From Cattle.</title>
        <authorList>
            <person name="Aguiar D.M."/>
            <person name="Araujo J.P.A.Jr."/>
            <person name="Nakazato L."/>
            <person name="Bard E."/>
            <person name="Cabezas-Cruz A."/>
        </authorList>
    </citation>
    <scope>NUCLEOTIDE SEQUENCE [LARGE SCALE GENOMIC DNA]</scope>
    <source>
        <strain evidence="13 14">B11</strain>
    </source>
</reference>
<accession>A0A4Q6I5K4</accession>
<evidence type="ECO:0000256" key="2">
    <source>
        <dbReference type="ARBA" id="ARBA00004141"/>
    </source>
</evidence>
<keyword evidence="7 11" id="KW-0831">Ubiquinone biosynthesis</keyword>
<evidence type="ECO:0000256" key="6">
    <source>
        <dbReference type="ARBA" id="ARBA00022679"/>
    </source>
</evidence>